<evidence type="ECO:0000313" key="2">
    <source>
        <dbReference type="Proteomes" id="UP001054821"/>
    </source>
</evidence>
<keyword evidence="2" id="KW-1185">Reference proteome</keyword>
<evidence type="ECO:0000313" key="1">
    <source>
        <dbReference type="EMBL" id="KAI5327648.1"/>
    </source>
</evidence>
<dbReference type="Proteomes" id="UP001054821">
    <property type="component" value="Chromosome 5"/>
</dbReference>
<accession>A0AAD4VMA8</accession>
<organism evidence="1 2">
    <name type="scientific">Prunus dulcis</name>
    <name type="common">Almond</name>
    <name type="synonym">Amygdalus dulcis</name>
    <dbReference type="NCBI Taxonomy" id="3755"/>
    <lineage>
        <taxon>Eukaryota</taxon>
        <taxon>Viridiplantae</taxon>
        <taxon>Streptophyta</taxon>
        <taxon>Embryophyta</taxon>
        <taxon>Tracheophyta</taxon>
        <taxon>Spermatophyta</taxon>
        <taxon>Magnoliopsida</taxon>
        <taxon>eudicotyledons</taxon>
        <taxon>Gunneridae</taxon>
        <taxon>Pentapetalae</taxon>
        <taxon>rosids</taxon>
        <taxon>fabids</taxon>
        <taxon>Rosales</taxon>
        <taxon>Rosaceae</taxon>
        <taxon>Amygdaloideae</taxon>
        <taxon>Amygdaleae</taxon>
        <taxon>Prunus</taxon>
    </lineage>
</organism>
<dbReference type="EMBL" id="JAJFAZ020000005">
    <property type="protein sequence ID" value="KAI5327648.1"/>
    <property type="molecule type" value="Genomic_DNA"/>
</dbReference>
<protein>
    <submittedName>
        <fullName evidence="1">Uncharacterized protein</fullName>
    </submittedName>
</protein>
<reference evidence="1 2" key="1">
    <citation type="journal article" date="2022" name="G3 (Bethesda)">
        <title>Whole-genome sequence and methylome profiling of the almond [Prunus dulcis (Mill.) D.A. Webb] cultivar 'Nonpareil'.</title>
        <authorList>
            <person name="D'Amico-Willman K.M."/>
            <person name="Ouma W.Z."/>
            <person name="Meulia T."/>
            <person name="Sideli G.M."/>
            <person name="Gradziel T.M."/>
            <person name="Fresnedo-Ramirez J."/>
        </authorList>
    </citation>
    <scope>NUCLEOTIDE SEQUENCE [LARGE SCALE GENOMIC DNA]</scope>
    <source>
        <strain evidence="1">Clone GOH B32 T37-40</strain>
    </source>
</reference>
<sequence>MVAAIGPDKSSLDNFVFKSSPSGVLSLQAFSFGTVGVRSYSCLCWIMLVLPLYLSREQSVHVCLDF</sequence>
<proteinExistence type="predicted"/>
<gene>
    <name evidence="1" type="ORF">L3X38_027044</name>
</gene>
<comment type="caution">
    <text evidence="1">The sequence shown here is derived from an EMBL/GenBank/DDBJ whole genome shotgun (WGS) entry which is preliminary data.</text>
</comment>
<dbReference type="AlphaFoldDB" id="A0AAD4VMA8"/>
<name>A0AAD4VMA8_PRUDU</name>